<dbReference type="SUPFAM" id="SSF49899">
    <property type="entry name" value="Concanavalin A-like lectins/glucanases"/>
    <property type="match status" value="1"/>
</dbReference>
<evidence type="ECO:0000259" key="8">
    <source>
        <dbReference type="PROSITE" id="PS50923"/>
    </source>
</evidence>
<dbReference type="GO" id="GO:0006508">
    <property type="term" value="P:proteolysis"/>
    <property type="evidence" value="ECO:0007669"/>
    <property type="project" value="Ensembl"/>
</dbReference>
<dbReference type="GO" id="GO:0004222">
    <property type="term" value="F:metalloendopeptidase activity"/>
    <property type="evidence" value="ECO:0007669"/>
    <property type="project" value="TreeGrafter"/>
</dbReference>
<dbReference type="SMART" id="SM00560">
    <property type="entry name" value="LamGL"/>
    <property type="match status" value="1"/>
</dbReference>
<dbReference type="FunFam" id="3.40.390.10:FF:000026">
    <property type="entry name" value="Pappalysin 1"/>
    <property type="match status" value="1"/>
</dbReference>
<evidence type="ECO:0000256" key="5">
    <source>
        <dbReference type="ARBA" id="ARBA00023180"/>
    </source>
</evidence>
<feature type="domain" description="Sushi" evidence="8">
    <location>
        <begin position="1376"/>
        <end position="1445"/>
    </location>
</feature>
<accession>A0A8C4W1F9</accession>
<dbReference type="Ensembl" id="ENSGEVT00005011134.1">
    <property type="protein sequence ID" value="ENSGEVP00005010623.1"/>
    <property type="gene ID" value="ENSGEVG00005007422.1"/>
</dbReference>
<dbReference type="Gene3D" id="3.40.390.10">
    <property type="entry name" value="Collagenase (Catalytic Domain)"/>
    <property type="match status" value="1"/>
</dbReference>
<dbReference type="InterPro" id="IPR000436">
    <property type="entry name" value="Sushi_SCR_CCP_dom"/>
</dbReference>
<comment type="similarity">
    <text evidence="1">Belongs to the peptidase M43B family.</text>
</comment>
<keyword evidence="2" id="KW-0732">Signal</keyword>
<dbReference type="OrthoDB" id="536211at2759"/>
<dbReference type="SMART" id="SM00004">
    <property type="entry name" value="NL"/>
    <property type="match status" value="2"/>
</dbReference>
<keyword evidence="10" id="KW-1185">Reference proteome</keyword>
<evidence type="ECO:0000256" key="1">
    <source>
        <dbReference type="ARBA" id="ARBA00008721"/>
    </source>
</evidence>
<dbReference type="GO" id="GO:0005615">
    <property type="term" value="C:extracellular space"/>
    <property type="evidence" value="ECO:0007669"/>
    <property type="project" value="TreeGrafter"/>
</dbReference>
<dbReference type="SUPFAM" id="SSF55486">
    <property type="entry name" value="Metalloproteases ('zincins'), catalytic domain"/>
    <property type="match status" value="1"/>
</dbReference>
<dbReference type="PANTHER" id="PTHR46130:SF1">
    <property type="entry name" value="PAPPALYSIN-2"/>
    <property type="match status" value="1"/>
</dbReference>
<proteinExistence type="inferred from homology"/>
<dbReference type="InterPro" id="IPR000800">
    <property type="entry name" value="Notch_dom"/>
</dbReference>
<evidence type="ECO:0000256" key="6">
    <source>
        <dbReference type="PROSITE-ProRule" id="PRU00302"/>
    </source>
</evidence>
<dbReference type="InterPro" id="IPR013320">
    <property type="entry name" value="ConA-like_dom_sf"/>
</dbReference>
<feature type="compositionally biased region" description="Basic residues" evidence="7">
    <location>
        <begin position="144"/>
        <end position="160"/>
    </location>
</feature>
<feature type="region of interest" description="Disordered" evidence="7">
    <location>
        <begin position="1"/>
        <end position="46"/>
    </location>
</feature>
<dbReference type="Pfam" id="PF13385">
    <property type="entry name" value="Laminin_G_3"/>
    <property type="match status" value="1"/>
</dbReference>
<evidence type="ECO:0000256" key="4">
    <source>
        <dbReference type="ARBA" id="ARBA00023157"/>
    </source>
</evidence>
<dbReference type="Pfam" id="PF00084">
    <property type="entry name" value="Sushi"/>
    <property type="match status" value="1"/>
</dbReference>
<keyword evidence="5" id="KW-0325">Glycoprotein</keyword>
<evidence type="ECO:0000313" key="9">
    <source>
        <dbReference type="Ensembl" id="ENSGEVP00005010623.1"/>
    </source>
</evidence>
<dbReference type="GO" id="GO:0060349">
    <property type="term" value="P:bone morphogenesis"/>
    <property type="evidence" value="ECO:0007669"/>
    <property type="project" value="Ensembl"/>
</dbReference>
<reference evidence="9" key="1">
    <citation type="submission" date="2025-08" db="UniProtKB">
        <authorList>
            <consortium name="Ensembl"/>
        </authorList>
    </citation>
    <scope>IDENTIFICATION</scope>
</reference>
<feature type="region of interest" description="Disordered" evidence="7">
    <location>
        <begin position="60"/>
        <end position="175"/>
    </location>
</feature>
<keyword evidence="6" id="KW-0768">Sushi</keyword>
<organism evidence="9 10">
    <name type="scientific">Gopherus evgoodei</name>
    <name type="common">Goodes thornscrub tortoise</name>
    <dbReference type="NCBI Taxonomy" id="1825980"/>
    <lineage>
        <taxon>Eukaryota</taxon>
        <taxon>Metazoa</taxon>
        <taxon>Chordata</taxon>
        <taxon>Craniata</taxon>
        <taxon>Vertebrata</taxon>
        <taxon>Euteleostomi</taxon>
        <taxon>Archelosauria</taxon>
        <taxon>Testudinata</taxon>
        <taxon>Testudines</taxon>
        <taxon>Cryptodira</taxon>
        <taxon>Durocryptodira</taxon>
        <taxon>Testudinoidea</taxon>
        <taxon>Testudinidae</taxon>
        <taxon>Gopherus</taxon>
    </lineage>
</organism>
<dbReference type="Pfam" id="PF00066">
    <property type="entry name" value="Notch"/>
    <property type="match status" value="1"/>
</dbReference>
<dbReference type="GO" id="GO:0007166">
    <property type="term" value="P:cell surface receptor signaling pathway"/>
    <property type="evidence" value="ECO:0007669"/>
    <property type="project" value="TreeGrafter"/>
</dbReference>
<evidence type="ECO:0000256" key="3">
    <source>
        <dbReference type="ARBA" id="ARBA00022737"/>
    </source>
</evidence>
<evidence type="ECO:0000256" key="7">
    <source>
        <dbReference type="SAM" id="MobiDB-lite"/>
    </source>
</evidence>
<dbReference type="Pfam" id="PF25900">
    <property type="entry name" value="PAPPA"/>
    <property type="match status" value="1"/>
</dbReference>
<gene>
    <name evidence="9" type="primary">PAPPA2</name>
</gene>
<dbReference type="NCBIfam" id="TIGR02232">
    <property type="entry name" value="myxo_disulf_rpt"/>
    <property type="match status" value="1"/>
</dbReference>
<dbReference type="CDD" id="cd04275">
    <property type="entry name" value="ZnMc_pappalysin_like"/>
    <property type="match status" value="1"/>
</dbReference>
<dbReference type="InterPro" id="IPR035976">
    <property type="entry name" value="Sushi/SCR/CCP_sf"/>
</dbReference>
<dbReference type="Gene3D" id="2.10.70.10">
    <property type="entry name" value="Complement Module, domain 1"/>
    <property type="match status" value="1"/>
</dbReference>
<feature type="domain" description="Sushi" evidence="8">
    <location>
        <begin position="1446"/>
        <end position="1501"/>
    </location>
</feature>
<dbReference type="SUPFAM" id="SSF57535">
    <property type="entry name" value="Complement control module/SCR domain"/>
    <property type="match status" value="2"/>
</dbReference>
<dbReference type="Proteomes" id="UP000694390">
    <property type="component" value="Unassembled WGS sequence"/>
</dbReference>
<dbReference type="SMART" id="SM00032">
    <property type="entry name" value="CCP"/>
    <property type="match status" value="3"/>
</dbReference>
<dbReference type="CDD" id="cd00033">
    <property type="entry name" value="CCP"/>
    <property type="match status" value="1"/>
</dbReference>
<dbReference type="InterPro" id="IPR011936">
    <property type="entry name" value="Myxo_disulph_rpt"/>
</dbReference>
<dbReference type="Pfam" id="PF05572">
    <property type="entry name" value="Peptidase_M43"/>
    <property type="match status" value="1"/>
</dbReference>
<reference evidence="9" key="2">
    <citation type="submission" date="2025-09" db="UniProtKB">
        <authorList>
            <consortium name="Ensembl"/>
        </authorList>
    </citation>
    <scope>IDENTIFICATION</scope>
</reference>
<protein>
    <submittedName>
        <fullName evidence="9">Pappalysin 2</fullName>
    </submittedName>
</protein>
<name>A0A8C4W1F9_9SAUR</name>
<dbReference type="PANTHER" id="PTHR46130">
    <property type="entry name" value="LAMGL DOMAIN-CONTAINING PROTEIN"/>
    <property type="match status" value="1"/>
</dbReference>
<comment type="caution">
    <text evidence="6">Lacks conserved residue(s) required for the propagation of feature annotation.</text>
</comment>
<dbReference type="Gene3D" id="2.60.120.200">
    <property type="match status" value="1"/>
</dbReference>
<evidence type="ECO:0000313" key="10">
    <source>
        <dbReference type="Proteomes" id="UP000694390"/>
    </source>
</evidence>
<dbReference type="InterPro" id="IPR006558">
    <property type="entry name" value="LamG-like"/>
</dbReference>
<dbReference type="PROSITE" id="PS50923">
    <property type="entry name" value="SUSHI"/>
    <property type="match status" value="2"/>
</dbReference>
<feature type="compositionally biased region" description="Polar residues" evidence="7">
    <location>
        <begin position="91"/>
        <end position="101"/>
    </location>
</feature>
<sequence>SLCLRRSLQDPKKGADLPGTSEPDTWRHPQSLALRRDQNQSSLEGERCWLGTKLRRARAIPQHHPRALYPGRGAQSPGAKPRGDWARSAGVQESPSSTRSTGKVGATAAWSPGEGPGVQRLRYPRSAEPSGVEDTWEEPDALHQRARPRTRLRQLSRRRSGSGWGGPSSPPPGGLSALYFSGIREQLLVRPEVLPEVPRNQFTIEVWVKPEGGQSNPAIVAGVFDNCSHTASDKGWALGIRTLQRSGRKDARFFFSLRTDRMRRATVVSGYRRYQLNTWTHVAATYDGQWMMLYLDGVRMGNSDWQAGALHSPFMASCRSLILGGDSSEDGHNFRGHLASLALWSVALPQARLQRGFLQKSEDTEAAMVLGAGFTHLEEQWVAFKDGGYPLLESLHMPEPELLSPLVPPICGQTACDNVELISHYNGHWPLRSEKVVRYRVVNIHDDQGLHPTVSREQVVRQHQALSEAFGRYNISWQLSLHEVHNSSLRYRTILVNCEPSKIGNDHCDPECEHPLTGYDGGDCRLQGRCYSWKRRDGVCHMECNNMLDDFDDGDCCDPEVADVRRTCFDPDSPQRAYMSVKELKEALQLNSTHFLNVYFASSVREELAGAATWPWDKEALSHLGGVVLNPAYYGMPGHTNTMIHEVGHILGLYHVFKGVSERESCDDPCRETTPSMETGDLCADTAPTPKSKLCRDPDPTNDTCGHTHFSRTPFNNYMSYTDDDCTDSFTPNQVARMHCYLDLVYQRWSQSRKPTPIPMPPVVTGQGQESLTIHWLPPISGVLYERDPSTLCGDCAEDGTFSQYVHEASSPRVCDSSGYWTPEEAVGPPDVDQPCEPSLQAWSPELHLYHMNMTVPCPQPHGCILELRFLHPVYPESLVLWTTYLSTDSAKALSDIEILTEHGESVHLGPLDTFCDTPLTVRLSINRKVSGVKVYTFDERMEIDAALLTSMPQSPLCSSCKPVRYRILRDPPFASGSPIKGLHMHRKFIDTDVRPGQLYRYQVQAMAGAAVGEPSPSVIHTHGSPYCGDGKVTMNLEEECDDGDLLDGDGCSGKCKREKGFNCVGEPSLCYVHEGDGVCEPFERRSSIQDCGLYTPKGYMDQWAAQAYSSHQDKKSCPVSMVTGEPVVKVRLGISLYPGSPKPDVISTVSLPFLSLLMEHLLPGLATSVFIFLASDGLNNPRVGLMASLSCYFIPLGTHELSCQRNPLVINVTQIFFPPDHLCAAQFLLPLVGISAVALCMRLPVSLPLILFSHLCLLYSCAHWTCGEQGSCMPLQLDHAFVNCTSGGPGHMKCTVVCEKGFVLQTSNGKGLSPREVSSVPDQSNVYYAEFSCPPGTTFLERCSFTCISLPPGKIQWLTCLEDGLWSLPEAYCKLECDAPHVVANAKLLVPRCLQGNHDVGSVCRYKCKPGYHVAESMESKPRKKLLKIHCLESGVWEEGSCIPVLCEPPPPVFEGMYNCTHGFELDTQCMLSCNPQSKRVPILCTKEGLWTEEFKLCENLQGNCPPPPELNLVEYKCEQGYGIGAVCIPSCIIPPSDAVMLPENITADTMDHRLEPTRVQNIVCTGRLRWHPDPTVIHCIQSCEPFQADGWCDTINNRAYCQYDGGDCCSSTLSSRKVIPFAADCDQDECTCRDPTAEENQ</sequence>
<dbReference type="GeneTree" id="ENSGT00940000158543"/>
<dbReference type="InterPro" id="IPR008754">
    <property type="entry name" value="Peptidase_M43"/>
</dbReference>
<keyword evidence="4" id="KW-1015">Disulfide bond</keyword>
<dbReference type="InterPro" id="IPR024079">
    <property type="entry name" value="MetalloPept_cat_dom_sf"/>
</dbReference>
<keyword evidence="3" id="KW-0677">Repeat</keyword>
<dbReference type="InterPro" id="IPR058897">
    <property type="entry name" value="PAPPA_SD_C"/>
</dbReference>
<dbReference type="InterPro" id="IPR043543">
    <property type="entry name" value="PAPPA/PAPPA2"/>
</dbReference>
<evidence type="ECO:0000256" key="2">
    <source>
        <dbReference type="ARBA" id="ARBA00022729"/>
    </source>
</evidence>